<gene>
    <name evidence="1" type="ORF">OIK42_19560</name>
</gene>
<comment type="caution">
    <text evidence="1">The sequence shown here is derived from an EMBL/GenBank/DDBJ whole genome shotgun (WGS) entry which is preliminary data.</text>
</comment>
<name>A0ABT5L9W0_9ALTE</name>
<protein>
    <submittedName>
        <fullName evidence="1">Uncharacterized protein</fullName>
    </submittedName>
</protein>
<dbReference type="RefSeq" id="WP_273642860.1">
    <property type="nucleotide sequence ID" value="NZ_JAQQXP010000004.1"/>
</dbReference>
<proteinExistence type="predicted"/>
<accession>A0ABT5L9W0</accession>
<organism evidence="1 2">
    <name type="scientific">Alteromonas gilva</name>
    <dbReference type="NCBI Taxonomy" id="2987522"/>
    <lineage>
        <taxon>Bacteria</taxon>
        <taxon>Pseudomonadati</taxon>
        <taxon>Pseudomonadota</taxon>
        <taxon>Gammaproteobacteria</taxon>
        <taxon>Alteromonadales</taxon>
        <taxon>Alteromonadaceae</taxon>
        <taxon>Alteromonas/Salinimonas group</taxon>
        <taxon>Alteromonas</taxon>
    </lineage>
</organism>
<evidence type="ECO:0000313" key="1">
    <source>
        <dbReference type="EMBL" id="MDC8832957.1"/>
    </source>
</evidence>
<dbReference type="EMBL" id="JAQQXP010000004">
    <property type="protein sequence ID" value="MDC8832957.1"/>
    <property type="molecule type" value="Genomic_DNA"/>
</dbReference>
<dbReference type="Proteomes" id="UP001218788">
    <property type="component" value="Unassembled WGS sequence"/>
</dbReference>
<sequence length="179" mass="20883">MLSLLSLDNYHHLLEKCEQELIQLGECFSHPKYDYLLFNVVFGMNHLFEWYLRDESIQNSCKTECVRQFNPFSVGKVPKELKSYYNGLEDFPETCAYQETVRKLCNKAKHFKKVEIEKQGENYTVTSGSPIAVCGHPEAVCGAFDHYLYSVSINGQDVDLYQMLKKLHRDWMSFIRAAM</sequence>
<reference evidence="1 2" key="1">
    <citation type="submission" date="2022-10" db="EMBL/GenBank/DDBJ databases">
        <title>Alteromonas sp. chi3 Genome sequencing.</title>
        <authorList>
            <person name="Park S."/>
        </authorList>
    </citation>
    <scope>NUCLEOTIDE SEQUENCE [LARGE SCALE GENOMIC DNA]</scope>
    <source>
        <strain evidence="2">chi3</strain>
    </source>
</reference>
<keyword evidence="2" id="KW-1185">Reference proteome</keyword>
<evidence type="ECO:0000313" key="2">
    <source>
        <dbReference type="Proteomes" id="UP001218788"/>
    </source>
</evidence>